<dbReference type="AlphaFoldDB" id="A0A2G8RFH1"/>
<organism evidence="1 2">
    <name type="scientific">Puniceibacterium antarcticum</name>
    <dbReference type="NCBI Taxonomy" id="1206336"/>
    <lineage>
        <taxon>Bacteria</taxon>
        <taxon>Pseudomonadati</taxon>
        <taxon>Pseudomonadota</taxon>
        <taxon>Alphaproteobacteria</taxon>
        <taxon>Rhodobacterales</taxon>
        <taxon>Paracoccaceae</taxon>
        <taxon>Puniceibacterium</taxon>
    </lineage>
</organism>
<accession>A0A2G8RFH1</accession>
<dbReference type="Proteomes" id="UP000231259">
    <property type="component" value="Unassembled WGS sequence"/>
</dbReference>
<keyword evidence="2" id="KW-1185">Reference proteome</keyword>
<proteinExistence type="predicted"/>
<comment type="caution">
    <text evidence="1">The sequence shown here is derived from an EMBL/GenBank/DDBJ whole genome shotgun (WGS) entry which is preliminary data.</text>
</comment>
<gene>
    <name evidence="1" type="ORF">P775_09995</name>
</gene>
<reference evidence="1 2" key="1">
    <citation type="submission" date="2013-09" db="EMBL/GenBank/DDBJ databases">
        <title>Genome sequencing of Phaeobacter antarcticus sp. nov. SM1211.</title>
        <authorList>
            <person name="Zhang X.-Y."/>
            <person name="Liu C."/>
            <person name="Chen X.-L."/>
            <person name="Xie B.-B."/>
            <person name="Qin Q.-L."/>
            <person name="Rong J.-C."/>
            <person name="Zhang Y.-Z."/>
        </authorList>
    </citation>
    <scope>NUCLEOTIDE SEQUENCE [LARGE SCALE GENOMIC DNA]</scope>
    <source>
        <strain evidence="1 2">SM1211</strain>
    </source>
</reference>
<protein>
    <submittedName>
        <fullName evidence="1">Uncharacterized protein</fullName>
    </submittedName>
</protein>
<name>A0A2G8RFH1_9RHOB</name>
<dbReference type="EMBL" id="AWWI01000064">
    <property type="protein sequence ID" value="PIL20272.1"/>
    <property type="molecule type" value="Genomic_DNA"/>
</dbReference>
<evidence type="ECO:0000313" key="1">
    <source>
        <dbReference type="EMBL" id="PIL20272.1"/>
    </source>
</evidence>
<sequence>MSLQRIPPMSVIIIVTQQFRAYYTALFDLRTPGQQHPPTSNQ</sequence>
<evidence type="ECO:0000313" key="2">
    <source>
        <dbReference type="Proteomes" id="UP000231259"/>
    </source>
</evidence>